<gene>
    <name evidence="3" type="ORF">JE024_21835</name>
</gene>
<dbReference type="RefSeq" id="WP_205375206.1">
    <property type="nucleotide sequence ID" value="NZ_JAFEJA010000001.1"/>
</dbReference>
<keyword evidence="4" id="KW-1185">Reference proteome</keyword>
<dbReference type="SUPFAM" id="SSF48452">
    <property type="entry name" value="TPR-like"/>
    <property type="match status" value="2"/>
</dbReference>
<feature type="repeat" description="TPR" evidence="1">
    <location>
        <begin position="225"/>
        <end position="258"/>
    </location>
</feature>
<dbReference type="InterPro" id="IPR019734">
    <property type="entry name" value="TPR_rpt"/>
</dbReference>
<dbReference type="InterPro" id="IPR011990">
    <property type="entry name" value="TPR-like_helical_dom_sf"/>
</dbReference>
<evidence type="ECO:0000313" key="4">
    <source>
        <dbReference type="Proteomes" id="UP000664109"/>
    </source>
</evidence>
<dbReference type="Proteomes" id="UP000664109">
    <property type="component" value="Unassembled WGS sequence"/>
</dbReference>
<evidence type="ECO:0000256" key="1">
    <source>
        <dbReference type="PROSITE-ProRule" id="PRU00339"/>
    </source>
</evidence>
<dbReference type="SMART" id="SM00028">
    <property type="entry name" value="TPR"/>
    <property type="match status" value="4"/>
</dbReference>
<evidence type="ECO:0000256" key="2">
    <source>
        <dbReference type="SAM" id="MobiDB-lite"/>
    </source>
</evidence>
<evidence type="ECO:0008006" key="5">
    <source>
        <dbReference type="Google" id="ProtNLM"/>
    </source>
</evidence>
<protein>
    <recommendedName>
        <fullName evidence="5">Tetratricopeptide repeat protein</fullName>
    </recommendedName>
</protein>
<accession>A0ABS2UV06</accession>
<dbReference type="Gene3D" id="1.25.40.10">
    <property type="entry name" value="Tetratricopeptide repeat domain"/>
    <property type="match status" value="2"/>
</dbReference>
<reference evidence="3 4" key="1">
    <citation type="journal article" date="2016" name="Arch. Microbiol.">
        <title>Streptomyces zhihengii sp. nov., isolated from rhizospheric soil of Psammosilene tunicoides.</title>
        <authorList>
            <person name="Huang M.J."/>
            <person name="Fei J.J."/>
            <person name="Salam N."/>
            <person name="Kim C.J."/>
            <person name="Hozzein W.N."/>
            <person name="Xiao M."/>
            <person name="Huang H.Q."/>
            <person name="Li W.J."/>
        </authorList>
    </citation>
    <scope>NUCLEOTIDE SEQUENCE [LARGE SCALE GENOMIC DNA]</scope>
    <source>
        <strain evidence="3 4">YIM T102</strain>
    </source>
</reference>
<organism evidence="3 4">
    <name type="scientific">Streptomyces zhihengii</name>
    <dbReference type="NCBI Taxonomy" id="1818004"/>
    <lineage>
        <taxon>Bacteria</taxon>
        <taxon>Bacillati</taxon>
        <taxon>Actinomycetota</taxon>
        <taxon>Actinomycetes</taxon>
        <taxon>Kitasatosporales</taxon>
        <taxon>Streptomycetaceae</taxon>
        <taxon>Streptomyces</taxon>
    </lineage>
</organism>
<comment type="caution">
    <text evidence="3">The sequence shown here is derived from an EMBL/GenBank/DDBJ whole genome shotgun (WGS) entry which is preliminary data.</text>
</comment>
<feature type="region of interest" description="Disordered" evidence="2">
    <location>
        <begin position="446"/>
        <end position="528"/>
    </location>
</feature>
<name>A0ABS2UV06_9ACTN</name>
<evidence type="ECO:0000313" key="3">
    <source>
        <dbReference type="EMBL" id="MBM9621334.1"/>
    </source>
</evidence>
<dbReference type="PROSITE" id="PS50005">
    <property type="entry name" value="TPR"/>
    <property type="match status" value="1"/>
</dbReference>
<keyword evidence="1" id="KW-0802">TPR repeat</keyword>
<dbReference type="EMBL" id="JAFEJA010000001">
    <property type="protein sequence ID" value="MBM9621334.1"/>
    <property type="molecule type" value="Genomic_DNA"/>
</dbReference>
<sequence>MRRETLKNAAVSTLVGATLVTGAVLLAPGWGEEGGAPAGPAARALAAAGAGAPAAPADLKALISDREDRVRARPEDAGAWAVLGAAYVERAAQTGDFALYPKADRALRRSLEVRPAAKGNVAALVGLGSLANARHDWAAGRTWGEKARELDRKSWAVYPVLVDANNGLGDHGAAGKAMDTLQELASGPQVKGREALVYRDKGWREDAAALAYDAALTSSTRAEKAAALSRQGELAWERGEAAEALEHHEAALEEDPEARRALAGRARALAALGRTGEAQRDWRTVLEELPLAEYALEAGELDDALGLDGDAGTRYAQVRTLVAGARQHGVDGDLVLARYEADHGDPAAAVRLLQGEWRQGHRSAHVADAMGWALYRAGRAEDALPFAKLATGQGLRSALFSYHRGEIERKLGSYGPARRHIGEALRTNPDFSPLLAPAAREALEDLGEPAAGGPSDLWGDGPDEITRGDEGEAAEAAEEGAGAGDASGAPAASASASAGAASPSAGAPASRPRPESASPSQTSSTGPR</sequence>
<feature type="compositionally biased region" description="Low complexity" evidence="2">
    <location>
        <begin position="484"/>
        <end position="520"/>
    </location>
</feature>
<proteinExistence type="predicted"/>